<dbReference type="Gene3D" id="3.30.565.10">
    <property type="entry name" value="Histidine kinase-like ATPase, C-terminal domain"/>
    <property type="match status" value="1"/>
</dbReference>
<accession>A0A2T0T3W4</accession>
<comment type="caution">
    <text evidence="3">The sequence shown here is derived from an EMBL/GenBank/DDBJ whole genome shotgun (WGS) entry which is preliminary data.</text>
</comment>
<evidence type="ECO:0000256" key="1">
    <source>
        <dbReference type="ARBA" id="ARBA00022527"/>
    </source>
</evidence>
<dbReference type="EMBL" id="PVTF01000006">
    <property type="protein sequence ID" value="PRY40357.1"/>
    <property type="molecule type" value="Genomic_DNA"/>
</dbReference>
<keyword evidence="3" id="KW-0808">Transferase</keyword>
<dbReference type="GO" id="GO:0004674">
    <property type="term" value="F:protein serine/threonine kinase activity"/>
    <property type="evidence" value="ECO:0007669"/>
    <property type="project" value="UniProtKB-KW"/>
</dbReference>
<evidence type="ECO:0000313" key="4">
    <source>
        <dbReference type="Proteomes" id="UP000239494"/>
    </source>
</evidence>
<dbReference type="CDD" id="cd16936">
    <property type="entry name" value="HATPase_RsbW-like"/>
    <property type="match status" value="1"/>
</dbReference>
<gene>
    <name evidence="3" type="ORF">CLV43_10692</name>
</gene>
<organism evidence="3 4">
    <name type="scientific">Umezawaea tangerina</name>
    <dbReference type="NCBI Taxonomy" id="84725"/>
    <lineage>
        <taxon>Bacteria</taxon>
        <taxon>Bacillati</taxon>
        <taxon>Actinomycetota</taxon>
        <taxon>Actinomycetes</taxon>
        <taxon>Pseudonocardiales</taxon>
        <taxon>Pseudonocardiaceae</taxon>
        <taxon>Umezawaea</taxon>
    </lineage>
</organism>
<dbReference type="Proteomes" id="UP000239494">
    <property type="component" value="Unassembled WGS sequence"/>
</dbReference>
<keyword evidence="1" id="KW-0723">Serine/threonine-protein kinase</keyword>
<feature type="domain" description="Histidine kinase/HSP90-like ATPase" evidence="2">
    <location>
        <begin position="36"/>
        <end position="141"/>
    </location>
</feature>
<keyword evidence="4" id="KW-1185">Reference proteome</keyword>
<dbReference type="InterPro" id="IPR050267">
    <property type="entry name" value="Anti-sigma-factor_SerPK"/>
</dbReference>
<evidence type="ECO:0000313" key="3">
    <source>
        <dbReference type="EMBL" id="PRY40357.1"/>
    </source>
</evidence>
<name>A0A2T0T3W4_9PSEU</name>
<dbReference type="AlphaFoldDB" id="A0A2T0T3W4"/>
<proteinExistence type="predicted"/>
<sequence>MDVRRLAGLMFMGRLVKPTLRLPASLDLSRFPHPPLSTVRQWVTDVLTGASEECVDDAVLLVNELVSNVYDHATPPCRVRVSELPEQHGVRVEVDDGEADLMPVVGTSRLGKYRGRGLLLVERVAERWGISRRTWGKTVWAELPYRIGIPRQAAHQ</sequence>
<keyword evidence="3" id="KW-0418">Kinase</keyword>
<dbReference type="PANTHER" id="PTHR35526">
    <property type="entry name" value="ANTI-SIGMA-F FACTOR RSBW-RELATED"/>
    <property type="match status" value="1"/>
</dbReference>
<dbReference type="InterPro" id="IPR036890">
    <property type="entry name" value="HATPase_C_sf"/>
</dbReference>
<dbReference type="Pfam" id="PF13581">
    <property type="entry name" value="HATPase_c_2"/>
    <property type="match status" value="1"/>
</dbReference>
<dbReference type="PANTHER" id="PTHR35526:SF3">
    <property type="entry name" value="ANTI-SIGMA-F FACTOR RSBW"/>
    <property type="match status" value="1"/>
</dbReference>
<evidence type="ECO:0000259" key="2">
    <source>
        <dbReference type="Pfam" id="PF13581"/>
    </source>
</evidence>
<dbReference type="SUPFAM" id="SSF55874">
    <property type="entry name" value="ATPase domain of HSP90 chaperone/DNA topoisomerase II/histidine kinase"/>
    <property type="match status" value="1"/>
</dbReference>
<dbReference type="InterPro" id="IPR003594">
    <property type="entry name" value="HATPase_dom"/>
</dbReference>
<reference evidence="3 4" key="1">
    <citation type="submission" date="2018-03" db="EMBL/GenBank/DDBJ databases">
        <title>Genomic Encyclopedia of Archaeal and Bacterial Type Strains, Phase II (KMG-II): from individual species to whole genera.</title>
        <authorList>
            <person name="Goeker M."/>
        </authorList>
    </citation>
    <scope>NUCLEOTIDE SEQUENCE [LARGE SCALE GENOMIC DNA]</scope>
    <source>
        <strain evidence="3 4">DSM 44720</strain>
    </source>
</reference>
<protein>
    <submittedName>
        <fullName evidence="3">Anti-sigma regulatory factor (Ser/Thr protein kinase)</fullName>
    </submittedName>
</protein>